<dbReference type="InterPro" id="IPR029071">
    <property type="entry name" value="Ubiquitin-like_domsf"/>
</dbReference>
<reference evidence="2" key="1">
    <citation type="submission" date="2020-06" db="EMBL/GenBank/DDBJ databases">
        <title>Genomes of multiple members of Pneumocystis genus reveal paths to human pathogen Pneumocystis jirovecii.</title>
        <authorList>
            <person name="Cisse O.H."/>
            <person name="Ma L."/>
            <person name="Dekker J."/>
            <person name="Khil P."/>
            <person name="Jo J."/>
            <person name="Brenchley J."/>
            <person name="Blair R."/>
            <person name="Pahar B."/>
            <person name="Chabe M."/>
            <person name="Van Rompay K.A."/>
            <person name="Keesler R."/>
            <person name="Sukura A."/>
            <person name="Hirsch V."/>
            <person name="Kutty G."/>
            <person name="Liu Y."/>
            <person name="Peng L."/>
            <person name="Chen J."/>
            <person name="Song J."/>
            <person name="Weissenbacher-Lang C."/>
            <person name="Xu J."/>
            <person name="Upham N.S."/>
            <person name="Stajich J.E."/>
            <person name="Cuomo C.A."/>
            <person name="Cushion M.T."/>
            <person name="Kovacs J.A."/>
        </authorList>
    </citation>
    <scope>NUCLEOTIDE SEQUENCE</scope>
    <source>
        <strain evidence="2">2A</strain>
    </source>
</reference>
<dbReference type="GO" id="GO:0036503">
    <property type="term" value="P:ERAD pathway"/>
    <property type="evidence" value="ECO:0007669"/>
    <property type="project" value="TreeGrafter"/>
</dbReference>
<dbReference type="CDD" id="cd01767">
    <property type="entry name" value="UBX"/>
    <property type="match status" value="1"/>
</dbReference>
<dbReference type="InterPro" id="IPR001012">
    <property type="entry name" value="UBX_dom"/>
</dbReference>
<feature type="domain" description="UBX" evidence="1">
    <location>
        <begin position="197"/>
        <end position="268"/>
    </location>
</feature>
<dbReference type="EMBL" id="CP054543">
    <property type="protein sequence ID" value="QSL66467.1"/>
    <property type="molecule type" value="Genomic_DNA"/>
</dbReference>
<gene>
    <name evidence="2" type="ORF">MERGE_000847</name>
</gene>
<evidence type="ECO:0000313" key="2">
    <source>
        <dbReference type="EMBL" id="QSL66467.1"/>
    </source>
</evidence>
<proteinExistence type="predicted"/>
<evidence type="ECO:0000313" key="3">
    <source>
        <dbReference type="Proteomes" id="UP000663699"/>
    </source>
</evidence>
<dbReference type="SMART" id="SM00166">
    <property type="entry name" value="UBX"/>
    <property type="match status" value="1"/>
</dbReference>
<dbReference type="Pfam" id="PF23187">
    <property type="entry name" value="UBX7_N"/>
    <property type="match status" value="1"/>
</dbReference>
<accession>A0A899GCY8</accession>
<protein>
    <recommendedName>
        <fullName evidence="1">UBX domain-containing protein</fullName>
    </recommendedName>
</protein>
<sequence length="361" mass="41545">MKNDIWSQKSIEESIRCCLDQKLIFLVYIQGEDEDWIDGLLTPQVCKEIREKTVSLRLLDGTMEATSFKQMVVVNSVPSIFLIKDGLVKKSFPSQNMTMPAESTAAEFMYKLMKFSLSNVQEKDGISCMKSANIRPKDAECRKNYVEDLKTRKNSSDERMCILARINADKEERRLKEQYRISARPPHVSVSAEDSGSQQSIKNICLLNIRLLNGSSIQAKHFTINNTLKDVRLWIDEVYPKRSFSISEEVKTLEILDLYPSATLVLKPIKNAVSAYVNLDKGYFSKLFGVFGYFRSSIYSVLGWVSTIINKNKTIKKMEQNKKVHSFNDQRISTFDNRNRDKNVWYNGNALNQEPPKEKNN</sequence>
<dbReference type="OrthoDB" id="2445133at2759"/>
<dbReference type="Proteomes" id="UP000663699">
    <property type="component" value="Chromosome 12"/>
</dbReference>
<name>A0A899GCY8_9ASCO</name>
<dbReference type="PANTHER" id="PTHR46424:SF1">
    <property type="entry name" value="UBX DOMAIN-CONTAINING PROTEIN 4"/>
    <property type="match status" value="1"/>
</dbReference>
<dbReference type="Gene3D" id="3.10.20.90">
    <property type="entry name" value="Phosphatidylinositol 3-kinase Catalytic Subunit, Chain A, domain 1"/>
    <property type="match status" value="1"/>
</dbReference>
<dbReference type="PANTHER" id="PTHR46424">
    <property type="entry name" value="UBX DOMAIN-CONTAINING PROTEIN 4"/>
    <property type="match status" value="1"/>
</dbReference>
<dbReference type="SUPFAM" id="SSF54236">
    <property type="entry name" value="Ubiquitin-like"/>
    <property type="match status" value="1"/>
</dbReference>
<dbReference type="GO" id="GO:0005783">
    <property type="term" value="C:endoplasmic reticulum"/>
    <property type="evidence" value="ECO:0007669"/>
    <property type="project" value="TreeGrafter"/>
</dbReference>
<dbReference type="AlphaFoldDB" id="A0A899GCY8"/>
<organism evidence="2 3">
    <name type="scientific">Pneumocystis wakefieldiae</name>
    <dbReference type="NCBI Taxonomy" id="38082"/>
    <lineage>
        <taxon>Eukaryota</taxon>
        <taxon>Fungi</taxon>
        <taxon>Dikarya</taxon>
        <taxon>Ascomycota</taxon>
        <taxon>Taphrinomycotina</taxon>
        <taxon>Pneumocystomycetes</taxon>
        <taxon>Pneumocystaceae</taxon>
        <taxon>Pneumocystis</taxon>
    </lineage>
</organism>
<evidence type="ECO:0000259" key="1">
    <source>
        <dbReference type="SMART" id="SM00166"/>
    </source>
</evidence>
<keyword evidence="3" id="KW-1185">Reference proteome</keyword>